<evidence type="ECO:0000256" key="7">
    <source>
        <dbReference type="SAM" id="Phobius"/>
    </source>
</evidence>
<dbReference type="Proteomes" id="UP000238534">
    <property type="component" value="Unassembled WGS sequence"/>
</dbReference>
<dbReference type="InterPro" id="IPR001750">
    <property type="entry name" value="ND/Mrp_TM"/>
</dbReference>
<dbReference type="EMBL" id="PCPH01000007">
    <property type="protein sequence ID" value="PRB87828.1"/>
    <property type="molecule type" value="Genomic_DNA"/>
</dbReference>
<dbReference type="AlphaFoldDB" id="A0A2S9CW72"/>
<keyword evidence="5 7" id="KW-0472">Membrane</keyword>
<keyword evidence="4 7" id="KW-1133">Transmembrane helix</keyword>
<feature type="transmembrane region" description="Helical" evidence="7">
    <location>
        <begin position="166"/>
        <end position="188"/>
    </location>
</feature>
<feature type="transmembrane region" description="Helical" evidence="7">
    <location>
        <begin position="75"/>
        <end position="99"/>
    </location>
</feature>
<evidence type="ECO:0000256" key="2">
    <source>
        <dbReference type="ARBA" id="ARBA00009025"/>
    </source>
</evidence>
<proteinExistence type="inferred from homology"/>
<evidence type="ECO:0000259" key="8">
    <source>
        <dbReference type="Pfam" id="PF00361"/>
    </source>
</evidence>
<comment type="subcellular location">
    <subcellularLocation>
        <location evidence="1">Endomembrane system</location>
        <topology evidence="1">Multi-pass membrane protein</topology>
    </subcellularLocation>
    <subcellularLocation>
        <location evidence="6">Membrane</location>
        <topology evidence="6">Multi-pass membrane protein</topology>
    </subcellularLocation>
</comment>
<dbReference type="GO" id="GO:0003954">
    <property type="term" value="F:NADH dehydrogenase activity"/>
    <property type="evidence" value="ECO:0007669"/>
    <property type="project" value="TreeGrafter"/>
</dbReference>
<feature type="transmembrane region" description="Helical" evidence="7">
    <location>
        <begin position="136"/>
        <end position="154"/>
    </location>
</feature>
<feature type="transmembrane region" description="Helical" evidence="7">
    <location>
        <begin position="274"/>
        <end position="294"/>
    </location>
</feature>
<evidence type="ECO:0000313" key="9">
    <source>
        <dbReference type="EMBL" id="PRB84773.1"/>
    </source>
</evidence>
<keyword evidence="11" id="KW-1185">Reference proteome</keyword>
<protein>
    <submittedName>
        <fullName evidence="9">NADH-quinone oxidoreductase subunit M</fullName>
    </submittedName>
</protein>
<dbReference type="EMBL" id="PCPP01000001">
    <property type="protein sequence ID" value="PRB84773.1"/>
    <property type="molecule type" value="Genomic_DNA"/>
</dbReference>
<dbReference type="NCBIfam" id="TIGR01972">
    <property type="entry name" value="NDH_I_M"/>
    <property type="match status" value="1"/>
</dbReference>
<accession>A0A2S9CW72</accession>
<dbReference type="RefSeq" id="WP_105684346.1">
    <property type="nucleotide sequence ID" value="NZ_JBBGZD010000001.1"/>
</dbReference>
<dbReference type="GO" id="GO:0015990">
    <property type="term" value="P:electron transport coupled proton transport"/>
    <property type="evidence" value="ECO:0007669"/>
    <property type="project" value="TreeGrafter"/>
</dbReference>
<dbReference type="GO" id="GO:0012505">
    <property type="term" value="C:endomembrane system"/>
    <property type="evidence" value="ECO:0007669"/>
    <property type="project" value="UniProtKB-SubCell"/>
</dbReference>
<feature type="transmembrane region" description="Helical" evidence="7">
    <location>
        <begin position="380"/>
        <end position="401"/>
    </location>
</feature>
<dbReference type="InterPro" id="IPR010227">
    <property type="entry name" value="NADH_Q_OxRdtase_chainM/4"/>
</dbReference>
<feature type="transmembrane region" description="Helical" evidence="7">
    <location>
        <begin position="208"/>
        <end position="229"/>
    </location>
</feature>
<dbReference type="GO" id="GO:0042773">
    <property type="term" value="P:ATP synthesis coupled electron transport"/>
    <property type="evidence" value="ECO:0007669"/>
    <property type="project" value="InterPro"/>
</dbReference>
<dbReference type="PANTHER" id="PTHR43507">
    <property type="entry name" value="NADH-UBIQUINONE OXIDOREDUCTASE CHAIN 4"/>
    <property type="match status" value="1"/>
</dbReference>
<dbReference type="OrthoDB" id="9811718at2"/>
<evidence type="ECO:0000313" key="11">
    <source>
        <dbReference type="Proteomes" id="UP000238325"/>
    </source>
</evidence>
<gene>
    <name evidence="9" type="ORF">CQ022_00340</name>
    <name evidence="10" type="ORF">CQ033_20535</name>
</gene>
<evidence type="ECO:0000313" key="12">
    <source>
        <dbReference type="Proteomes" id="UP000238534"/>
    </source>
</evidence>
<name>A0A2S9CW72_CHRCI</name>
<dbReference type="Proteomes" id="UP000238325">
    <property type="component" value="Unassembled WGS sequence"/>
</dbReference>
<reference evidence="11 12" key="1">
    <citation type="submission" date="2017-09" db="EMBL/GenBank/DDBJ databases">
        <title>Genomic, metabolic, and phenotypic characteristics of bacterial isolates from the natural microbiome of the model nematode Caenorhabditis elegans.</title>
        <authorList>
            <person name="Zimmermann J."/>
            <person name="Obeng N."/>
            <person name="Yang W."/>
            <person name="Obeng O."/>
            <person name="Kissoyan K."/>
            <person name="Pees B."/>
            <person name="Dirksen P."/>
            <person name="Hoppner M."/>
            <person name="Franke A."/>
            <person name="Rosenstiel P."/>
            <person name="Leippe M."/>
            <person name="Dierking K."/>
            <person name="Kaleta C."/>
            <person name="Schulenburg H."/>
        </authorList>
    </citation>
    <scope>NUCLEOTIDE SEQUENCE [LARGE SCALE GENOMIC DNA]</scope>
    <source>
        <strain evidence="9 12">MYb25</strain>
        <strain evidence="10 11">MYb44</strain>
    </source>
</reference>
<evidence type="ECO:0000256" key="3">
    <source>
        <dbReference type="ARBA" id="ARBA00022692"/>
    </source>
</evidence>
<feature type="transmembrane region" description="Helical" evidence="7">
    <location>
        <begin position="457"/>
        <end position="476"/>
    </location>
</feature>
<evidence type="ECO:0000256" key="1">
    <source>
        <dbReference type="ARBA" id="ARBA00004127"/>
    </source>
</evidence>
<comment type="similarity">
    <text evidence="2">Belongs to the complex I subunit 4 family.</text>
</comment>
<feature type="transmembrane region" description="Helical" evidence="7">
    <location>
        <begin position="241"/>
        <end position="262"/>
    </location>
</feature>
<feature type="domain" description="NADH:quinone oxidoreductase/Mrp antiporter transmembrane" evidence="8">
    <location>
        <begin position="131"/>
        <end position="424"/>
    </location>
</feature>
<dbReference type="InterPro" id="IPR003918">
    <property type="entry name" value="NADH_UbQ_OxRdtase"/>
</dbReference>
<dbReference type="PRINTS" id="PR01437">
    <property type="entry name" value="NUOXDRDTASE4"/>
</dbReference>
<feature type="transmembrane region" description="Helical" evidence="7">
    <location>
        <begin position="413"/>
        <end position="436"/>
    </location>
</feature>
<dbReference type="GO" id="GO:0048039">
    <property type="term" value="F:ubiquinone binding"/>
    <property type="evidence" value="ECO:0007669"/>
    <property type="project" value="TreeGrafter"/>
</dbReference>
<dbReference type="Pfam" id="PF00361">
    <property type="entry name" value="Proton_antipo_M"/>
    <property type="match status" value="1"/>
</dbReference>
<organism evidence="9 12">
    <name type="scientific">Chryseobacterium culicis</name>
    <dbReference type="NCBI Taxonomy" id="680127"/>
    <lineage>
        <taxon>Bacteria</taxon>
        <taxon>Pseudomonadati</taxon>
        <taxon>Bacteroidota</taxon>
        <taxon>Flavobacteriia</taxon>
        <taxon>Flavobacteriales</taxon>
        <taxon>Weeksellaceae</taxon>
        <taxon>Chryseobacterium group</taxon>
        <taxon>Chryseobacterium</taxon>
    </lineage>
</organism>
<evidence type="ECO:0000313" key="10">
    <source>
        <dbReference type="EMBL" id="PRB87828.1"/>
    </source>
</evidence>
<evidence type="ECO:0000256" key="4">
    <source>
        <dbReference type="ARBA" id="ARBA00022989"/>
    </source>
</evidence>
<sequence length="497" mass="54971">MSCLLLTLLLLPLVGSGLVFAWKNNSSKYLALGIALVQMLLTFYILSDFDFTPTVDSVLQHEINYPWSQFMKSSLHFGIDGMSMLLLLLTNILAPIIILSSFNESVNYRNTFYGLILLMQFGLVGVFTSLDGLLFYIFWEVTLIPIWFIAGLWGQENKRFEFTTKFFVYTFVGSLFMLAGLIYVYNHSASFALTDLYNAQLNEVQQTVVFWFIFFAFAVKLPVFPFHTWQPDTYTYSPTQGSMLLSGIMLKMAVYGVMRYLLPITPLPIAGISGQIVIILAIVGIVHGALIAIIQTDMKRIIAYSSFSHVGLMVAGIFASAVVTLRGTFNVEGAEGALVQTFAHGINVVGLFYCCDILYKRFKSRDIRQMGGLAKVAPKFAVLFLIIILGSMGVPLTNGFIGEFILLKSVYDFNGTAAVIAGLTVILCAVYLLRFYGKAMFGEGDEAVLSTAKDLSGVEFSVLASLAVFVILLGIFPQPVIDMVSSSVKFIYQSMVS</sequence>
<feature type="transmembrane region" description="Helical" evidence="7">
    <location>
        <begin position="337"/>
        <end position="359"/>
    </location>
</feature>
<evidence type="ECO:0000256" key="5">
    <source>
        <dbReference type="ARBA" id="ARBA00023136"/>
    </source>
</evidence>
<evidence type="ECO:0000256" key="6">
    <source>
        <dbReference type="RuleBase" id="RU000320"/>
    </source>
</evidence>
<dbReference type="PANTHER" id="PTHR43507:SF1">
    <property type="entry name" value="NADH-UBIQUINONE OXIDOREDUCTASE CHAIN 4"/>
    <property type="match status" value="1"/>
</dbReference>
<comment type="caution">
    <text evidence="9">The sequence shown here is derived from an EMBL/GenBank/DDBJ whole genome shotgun (WGS) entry which is preliminary data.</text>
</comment>
<feature type="transmembrane region" description="Helical" evidence="7">
    <location>
        <begin position="111"/>
        <end position="130"/>
    </location>
</feature>
<feature type="transmembrane region" description="Helical" evidence="7">
    <location>
        <begin position="301"/>
        <end position="325"/>
    </location>
</feature>
<keyword evidence="3 6" id="KW-0812">Transmembrane</keyword>
<dbReference type="GO" id="GO:0008137">
    <property type="term" value="F:NADH dehydrogenase (ubiquinone) activity"/>
    <property type="evidence" value="ECO:0007669"/>
    <property type="project" value="InterPro"/>
</dbReference>
<dbReference type="GO" id="GO:0016020">
    <property type="term" value="C:membrane"/>
    <property type="evidence" value="ECO:0007669"/>
    <property type="project" value="UniProtKB-SubCell"/>
</dbReference>